<comment type="catalytic activity">
    <reaction evidence="9">
        <text>L-seryl-[protein] + ATP = O-phospho-L-seryl-[protein] + ADP + H(+)</text>
        <dbReference type="Rhea" id="RHEA:17989"/>
        <dbReference type="Rhea" id="RHEA-COMP:9863"/>
        <dbReference type="Rhea" id="RHEA-COMP:11604"/>
        <dbReference type="ChEBI" id="CHEBI:15378"/>
        <dbReference type="ChEBI" id="CHEBI:29999"/>
        <dbReference type="ChEBI" id="CHEBI:30616"/>
        <dbReference type="ChEBI" id="CHEBI:83421"/>
        <dbReference type="ChEBI" id="CHEBI:456216"/>
        <dbReference type="EC" id="2.7.11.1"/>
    </reaction>
</comment>
<keyword evidence="3" id="KW-0808">Transferase</keyword>
<dbReference type="PROSITE" id="PS00108">
    <property type="entry name" value="PROTEIN_KINASE_ST"/>
    <property type="match status" value="1"/>
</dbReference>
<dbReference type="SUPFAM" id="SSF56112">
    <property type="entry name" value="Protein kinase-like (PK-like)"/>
    <property type="match status" value="1"/>
</dbReference>
<feature type="compositionally biased region" description="Polar residues" evidence="11">
    <location>
        <begin position="1067"/>
        <end position="1077"/>
    </location>
</feature>
<keyword evidence="5" id="KW-0418">Kinase</keyword>
<dbReference type="Gene3D" id="1.10.510.10">
    <property type="entry name" value="Transferase(Phosphotransferase) domain 1"/>
    <property type="match status" value="2"/>
</dbReference>
<dbReference type="Proteomes" id="UP000243579">
    <property type="component" value="Unassembled WGS sequence"/>
</dbReference>
<dbReference type="InterPro" id="IPR000719">
    <property type="entry name" value="Prot_kinase_dom"/>
</dbReference>
<dbReference type="PROSITE" id="PS50011">
    <property type="entry name" value="PROTEIN_KINASE_DOM"/>
    <property type="match status" value="1"/>
</dbReference>
<dbReference type="GO" id="GO:0005524">
    <property type="term" value="F:ATP binding"/>
    <property type="evidence" value="ECO:0007669"/>
    <property type="project" value="UniProtKB-UniRule"/>
</dbReference>
<evidence type="ECO:0000256" key="8">
    <source>
        <dbReference type="ARBA" id="ARBA00047899"/>
    </source>
</evidence>
<dbReference type="PANTHER" id="PTHR47634:SF9">
    <property type="entry name" value="PROTEIN KINASE DOMAIN-CONTAINING PROTEIN-RELATED"/>
    <property type="match status" value="1"/>
</dbReference>
<proteinExistence type="inferred from homology"/>
<dbReference type="InterPro" id="IPR017441">
    <property type="entry name" value="Protein_kinase_ATP_BS"/>
</dbReference>
<comment type="similarity">
    <text evidence="7">Belongs to the protein kinase superfamily. Ser/Thr protein kinase family. CDPK subfamily.</text>
</comment>
<dbReference type="OrthoDB" id="8062037at2759"/>
<evidence type="ECO:0000256" key="10">
    <source>
        <dbReference type="PROSITE-ProRule" id="PRU10141"/>
    </source>
</evidence>
<evidence type="ECO:0000256" key="9">
    <source>
        <dbReference type="ARBA" id="ARBA00048679"/>
    </source>
</evidence>
<dbReference type="InterPro" id="IPR011992">
    <property type="entry name" value="EF-hand-dom_pair"/>
</dbReference>
<keyword evidence="14" id="KW-0812">Transmembrane</keyword>
<reference evidence="14 15" key="1">
    <citation type="journal article" date="2014" name="Genome Biol. Evol.">
        <title>The secreted proteins of Achlya hypogyna and Thraustotheca clavata identify the ancestral oomycete secretome and reveal gene acquisitions by horizontal gene transfer.</title>
        <authorList>
            <person name="Misner I."/>
            <person name="Blouin N."/>
            <person name="Leonard G."/>
            <person name="Richards T.A."/>
            <person name="Lane C.E."/>
        </authorList>
    </citation>
    <scope>NUCLEOTIDE SEQUENCE [LARGE SCALE GENOMIC DNA]</scope>
    <source>
        <strain evidence="14 15">ATCC 48635</strain>
    </source>
</reference>
<dbReference type="InterPro" id="IPR011009">
    <property type="entry name" value="Kinase-like_dom_sf"/>
</dbReference>
<dbReference type="Gene3D" id="1.10.238.10">
    <property type="entry name" value="EF-hand"/>
    <property type="match status" value="1"/>
</dbReference>
<name>A0A1V9ZLF7_ACHHY</name>
<feature type="region of interest" description="Disordered" evidence="11">
    <location>
        <begin position="1"/>
        <end position="91"/>
    </location>
</feature>
<dbReference type="Gene3D" id="3.30.200.20">
    <property type="entry name" value="Phosphorylase Kinase, domain 1"/>
    <property type="match status" value="1"/>
</dbReference>
<dbReference type="SMART" id="SM00220">
    <property type="entry name" value="S_TKc"/>
    <property type="match status" value="1"/>
</dbReference>
<dbReference type="CDD" id="cd00051">
    <property type="entry name" value="EFh"/>
    <property type="match status" value="1"/>
</dbReference>
<dbReference type="GO" id="GO:0005509">
    <property type="term" value="F:calcium ion binding"/>
    <property type="evidence" value="ECO:0007669"/>
    <property type="project" value="InterPro"/>
</dbReference>
<feature type="compositionally biased region" description="Basic and acidic residues" evidence="11">
    <location>
        <begin position="263"/>
        <end position="276"/>
    </location>
</feature>
<evidence type="ECO:0000259" key="12">
    <source>
        <dbReference type="PROSITE" id="PS50011"/>
    </source>
</evidence>
<keyword evidence="15" id="KW-1185">Reference proteome</keyword>
<dbReference type="InterPro" id="IPR008271">
    <property type="entry name" value="Ser/Thr_kinase_AS"/>
</dbReference>
<evidence type="ECO:0000313" key="15">
    <source>
        <dbReference type="Proteomes" id="UP000243579"/>
    </source>
</evidence>
<dbReference type="PROSITE" id="PS00107">
    <property type="entry name" value="PROTEIN_KINASE_ATP"/>
    <property type="match status" value="1"/>
</dbReference>
<dbReference type="Pfam" id="PF13499">
    <property type="entry name" value="EF-hand_7"/>
    <property type="match status" value="1"/>
</dbReference>
<dbReference type="AlphaFoldDB" id="A0A1V9ZLF7"/>
<evidence type="ECO:0000259" key="13">
    <source>
        <dbReference type="PROSITE" id="PS50222"/>
    </source>
</evidence>
<organism evidence="14 15">
    <name type="scientific">Achlya hypogyna</name>
    <name type="common">Oomycete</name>
    <name type="synonym">Protoachlya hypogyna</name>
    <dbReference type="NCBI Taxonomy" id="1202772"/>
    <lineage>
        <taxon>Eukaryota</taxon>
        <taxon>Sar</taxon>
        <taxon>Stramenopiles</taxon>
        <taxon>Oomycota</taxon>
        <taxon>Saprolegniomycetes</taxon>
        <taxon>Saprolegniales</taxon>
        <taxon>Achlyaceae</taxon>
        <taxon>Achlya</taxon>
    </lineage>
</organism>
<dbReference type="EMBL" id="JNBR01000082">
    <property type="protein sequence ID" value="OQR98630.1"/>
    <property type="molecule type" value="Genomic_DNA"/>
</dbReference>
<evidence type="ECO:0000256" key="11">
    <source>
        <dbReference type="SAM" id="MobiDB-lite"/>
    </source>
</evidence>
<dbReference type="Pfam" id="PF00069">
    <property type="entry name" value="Pkinase"/>
    <property type="match status" value="2"/>
</dbReference>
<keyword evidence="14" id="KW-0472">Membrane</keyword>
<evidence type="ECO:0000313" key="14">
    <source>
        <dbReference type="EMBL" id="OQR98630.1"/>
    </source>
</evidence>
<dbReference type="GO" id="GO:0000245">
    <property type="term" value="P:spliceosomal complex assembly"/>
    <property type="evidence" value="ECO:0007669"/>
    <property type="project" value="TreeGrafter"/>
</dbReference>
<accession>A0A1V9ZLF7</accession>
<keyword evidence="4 10" id="KW-0547">Nucleotide-binding</keyword>
<dbReference type="GO" id="GO:0004674">
    <property type="term" value="F:protein serine/threonine kinase activity"/>
    <property type="evidence" value="ECO:0007669"/>
    <property type="project" value="UniProtKB-KW"/>
</dbReference>
<dbReference type="PROSITE" id="PS50222">
    <property type="entry name" value="EF_HAND_2"/>
    <property type="match status" value="1"/>
</dbReference>
<evidence type="ECO:0000256" key="6">
    <source>
        <dbReference type="ARBA" id="ARBA00022840"/>
    </source>
</evidence>
<keyword evidence="2" id="KW-0723">Serine/threonine-protein kinase</keyword>
<feature type="region of interest" description="Disordered" evidence="11">
    <location>
        <begin position="256"/>
        <end position="302"/>
    </location>
</feature>
<dbReference type="InterPro" id="IPR051334">
    <property type="entry name" value="SRPK"/>
</dbReference>
<feature type="domain" description="Protein kinase" evidence="12">
    <location>
        <begin position="105"/>
        <end position="703"/>
    </location>
</feature>
<evidence type="ECO:0000256" key="1">
    <source>
        <dbReference type="ARBA" id="ARBA00012513"/>
    </source>
</evidence>
<dbReference type="EC" id="2.7.11.1" evidence="1"/>
<dbReference type="FunFam" id="1.10.510.10:FF:000339">
    <property type="entry name" value="Serine/threonine-protein kinase SRPK-like protein"/>
    <property type="match status" value="1"/>
</dbReference>
<protein>
    <recommendedName>
        <fullName evidence="1">non-specific serine/threonine protein kinase</fullName>
        <ecNumber evidence="1">2.7.11.1</ecNumber>
    </recommendedName>
</protein>
<evidence type="ECO:0000256" key="4">
    <source>
        <dbReference type="ARBA" id="ARBA00022741"/>
    </source>
</evidence>
<comment type="caution">
    <text evidence="14">The sequence shown here is derived from an EMBL/GenBank/DDBJ whole genome shotgun (WGS) entry which is preliminary data.</text>
</comment>
<feature type="domain" description="EF-hand" evidence="13">
    <location>
        <begin position="719"/>
        <end position="754"/>
    </location>
</feature>
<dbReference type="FunFam" id="3.30.200.20:FF:000770">
    <property type="entry name" value="SRSF protein kinase 2"/>
    <property type="match status" value="1"/>
</dbReference>
<evidence type="ECO:0000256" key="5">
    <source>
        <dbReference type="ARBA" id="ARBA00022777"/>
    </source>
</evidence>
<evidence type="ECO:0000256" key="2">
    <source>
        <dbReference type="ARBA" id="ARBA00022527"/>
    </source>
</evidence>
<comment type="catalytic activity">
    <reaction evidence="8">
        <text>L-threonyl-[protein] + ATP = O-phospho-L-threonyl-[protein] + ADP + H(+)</text>
        <dbReference type="Rhea" id="RHEA:46608"/>
        <dbReference type="Rhea" id="RHEA-COMP:11060"/>
        <dbReference type="Rhea" id="RHEA-COMP:11605"/>
        <dbReference type="ChEBI" id="CHEBI:15378"/>
        <dbReference type="ChEBI" id="CHEBI:30013"/>
        <dbReference type="ChEBI" id="CHEBI:30616"/>
        <dbReference type="ChEBI" id="CHEBI:61977"/>
        <dbReference type="ChEBI" id="CHEBI:456216"/>
        <dbReference type="EC" id="2.7.11.1"/>
    </reaction>
</comment>
<gene>
    <name evidence="14" type="ORF">ACHHYP_08315</name>
</gene>
<feature type="region of interest" description="Disordered" evidence="11">
    <location>
        <begin position="1058"/>
        <end position="1077"/>
    </location>
</feature>
<feature type="compositionally biased region" description="Basic residues" evidence="11">
    <location>
        <begin position="277"/>
        <end position="289"/>
    </location>
</feature>
<dbReference type="GO" id="GO:0050684">
    <property type="term" value="P:regulation of mRNA processing"/>
    <property type="evidence" value="ECO:0007669"/>
    <property type="project" value="TreeGrafter"/>
</dbReference>
<dbReference type="InterPro" id="IPR002048">
    <property type="entry name" value="EF_hand_dom"/>
</dbReference>
<keyword evidence="6 10" id="KW-0067">ATP-binding</keyword>
<sequence>MSATGPGAQLKKAAKPAKWKSGPVASKGGKKKPLPSVEEKTFEEDAAAAASPSPAPAKARVMSESDSYSSESDASSSDSDEEEENSYKPGGYHRVRVGEVYNDRFTVLEKLGWGHFSTVWRCRDAQTQQDVAMKVQKSAQHYMEAARDEVELLECVNEAAKKKGGPYPRIVKLIASFEHRGPNGLHMCMVFEMLGDNLLTLIKRYDYKGIPLPLLKIITKQMLEGMAFLHDECKIIHTDLKPENVLLVDPLMKLPKLPKPPARPKDEASMTADERKKLKKKNKRKKQKQKKAEQDDAPEDDDATLADQVAALAITEHPPAPVAIDAFLQRDLAGGEPTVVAAPTKVLREYLVDARTSRDYQIPSDFAMRIMVAVPPRFMVTAVGAATRVYRFKLRIPSDAAKAIPGSRSSTCFSLKFYKSAEDEDKYNRLARAILGADAAVVNNVELWRLELDSRYLALIAGFLEEMMGPSFGVYNVAAEASHTLAGFHFPTEGTPLEHVLQGVGLPSAPPRAALGVHERCAVWQSLATTKHAEQKLVVPLYDVKIADLGNACWTYKHFTQDIQTRQYRSPEVLLGQNYDQSTDMWSMACFIFELATGELLFDPKSGKNYSRDEDHLAQMMELLGKMPKNFATAGKYSKDYFNRKGDLKKIHNLKFWALKDVLMEKYEFSAEDAEPFAVFLEAMMKFQPGTRVVASAGLGSFLSFRRAMALNNDEYSAEEVSALNAVFSLFDEDGTGRISINHLEAIFAKLGRPPHEAEELLKTVDLGQDDETIAFEEFLLLVRKQPDIDSPYNVGPDPKVMEFINILEEYRAKCEEDGNYLEAQRADTQLVALRTQEAKRQSKSLKAKQIAERQDIQIAHNMQYTDFNLAWDQYMEEYDNMAQAYIRQMTDKHNADLRAFQEKLHKELMERPPKFSKELIEWRRRQHRLAQQKNYAEAQKIKLIADELEATERANMNENLQVIFTRKETKFRQQQQAEIHALLKRIDGRRKEHIKQRNLDSKRLLQRNRNVQAVLESKQSVEATKKLQDIRAGLNPRDRIANKHTTSVIPPEARVIKPKKPAPREASTTFITNNDG</sequence>
<dbReference type="SUPFAM" id="SSF47473">
    <property type="entry name" value="EF-hand"/>
    <property type="match status" value="1"/>
</dbReference>
<feature type="binding site" evidence="10">
    <location>
        <position position="134"/>
    </location>
    <ligand>
        <name>ATP</name>
        <dbReference type="ChEBI" id="CHEBI:30616"/>
    </ligand>
</feature>
<feature type="compositionally biased region" description="Low complexity" evidence="11">
    <location>
        <begin position="47"/>
        <end position="77"/>
    </location>
</feature>
<dbReference type="PANTHER" id="PTHR47634">
    <property type="entry name" value="PROTEIN KINASE DOMAIN-CONTAINING PROTEIN-RELATED"/>
    <property type="match status" value="1"/>
</dbReference>
<evidence type="ECO:0000256" key="3">
    <source>
        <dbReference type="ARBA" id="ARBA00022679"/>
    </source>
</evidence>
<evidence type="ECO:0000256" key="7">
    <source>
        <dbReference type="ARBA" id="ARBA00024334"/>
    </source>
</evidence>
<dbReference type="STRING" id="1202772.A0A1V9ZLF7"/>